<dbReference type="Proteomes" id="UP000736583">
    <property type="component" value="Unassembled WGS sequence"/>
</dbReference>
<keyword evidence="1" id="KW-0169">Cobalamin biosynthesis</keyword>
<dbReference type="GO" id="GO:0008820">
    <property type="term" value="F:cobinamide phosphate guanylyltransferase activity"/>
    <property type="evidence" value="ECO:0007669"/>
    <property type="project" value="UniProtKB-EC"/>
</dbReference>
<organism evidence="7 8">
    <name type="scientific">Clostridium simiarum</name>
    <dbReference type="NCBI Taxonomy" id="2841506"/>
    <lineage>
        <taxon>Bacteria</taxon>
        <taxon>Bacillati</taxon>
        <taxon>Bacillota</taxon>
        <taxon>Clostridia</taxon>
        <taxon>Eubacteriales</taxon>
        <taxon>Clostridiaceae</taxon>
        <taxon>Clostridium</taxon>
    </lineage>
</organism>
<evidence type="ECO:0000256" key="4">
    <source>
        <dbReference type="ARBA" id="ARBA00022777"/>
    </source>
</evidence>
<dbReference type="EC" id="2.7.1.156" evidence="7"/>
<gene>
    <name evidence="7" type="primary">cobU</name>
    <name evidence="7" type="ORF">KQI89_02365</name>
</gene>
<dbReference type="EMBL" id="JAHLQL010000001">
    <property type="protein sequence ID" value="MBU5590597.1"/>
    <property type="molecule type" value="Genomic_DNA"/>
</dbReference>
<keyword evidence="2 7" id="KW-0808">Transferase</keyword>
<evidence type="ECO:0000256" key="1">
    <source>
        <dbReference type="ARBA" id="ARBA00022573"/>
    </source>
</evidence>
<dbReference type="PANTHER" id="PTHR34848:SF1">
    <property type="entry name" value="BIFUNCTIONAL ADENOSYLCOBALAMIN BIOSYNTHESIS PROTEIN COBU"/>
    <property type="match status" value="1"/>
</dbReference>
<proteinExistence type="predicted"/>
<keyword evidence="6" id="KW-0342">GTP-binding</keyword>
<keyword evidence="3" id="KW-0547">Nucleotide-binding</keyword>
<keyword evidence="7" id="KW-0548">Nucleotidyltransferase</keyword>
<evidence type="ECO:0000313" key="8">
    <source>
        <dbReference type="Proteomes" id="UP000736583"/>
    </source>
</evidence>
<protein>
    <submittedName>
        <fullName evidence="7">Bifunctional adenosylcobinamide kinase/adenosylcobinamide-phosphate guanylyltransferase</fullName>
        <ecNumber evidence="7">2.7.1.156</ecNumber>
        <ecNumber evidence="7">2.7.7.62</ecNumber>
    </submittedName>
</protein>
<dbReference type="NCBIfam" id="NF004469">
    <property type="entry name" value="PRK05800.1"/>
    <property type="match status" value="1"/>
</dbReference>
<dbReference type="CDD" id="cd00544">
    <property type="entry name" value="CobU"/>
    <property type="match status" value="1"/>
</dbReference>
<evidence type="ECO:0000256" key="6">
    <source>
        <dbReference type="ARBA" id="ARBA00023134"/>
    </source>
</evidence>
<evidence type="ECO:0000256" key="3">
    <source>
        <dbReference type="ARBA" id="ARBA00022741"/>
    </source>
</evidence>
<evidence type="ECO:0000313" key="7">
    <source>
        <dbReference type="EMBL" id="MBU5590597.1"/>
    </source>
</evidence>
<keyword evidence="5" id="KW-0067">ATP-binding</keyword>
<name>A0ABS6EWI8_9CLOT</name>
<evidence type="ECO:0000256" key="2">
    <source>
        <dbReference type="ARBA" id="ARBA00022679"/>
    </source>
</evidence>
<dbReference type="RefSeq" id="WP_216455751.1">
    <property type="nucleotide sequence ID" value="NZ_JAHLQL010000001.1"/>
</dbReference>
<dbReference type="GO" id="GO:0043752">
    <property type="term" value="F:adenosylcobinamide kinase activity"/>
    <property type="evidence" value="ECO:0007669"/>
    <property type="project" value="UniProtKB-EC"/>
</dbReference>
<comment type="caution">
    <text evidence="7">The sequence shown here is derived from an EMBL/GenBank/DDBJ whole genome shotgun (WGS) entry which is preliminary data.</text>
</comment>
<dbReference type="PIRSF" id="PIRSF006135">
    <property type="entry name" value="CobU"/>
    <property type="match status" value="1"/>
</dbReference>
<sequence length="183" mass="21124">MGKIILVTGGSRSGKSTFAENLLKEKDQVLYIATAIVTDGEMKERIERHRESRNPKWVTHEGFTNLNEAVKKYNKPYILLDCVTIMLTNLIFNREENLEENVSRETLDAIYREIEKEYSLLLKQVKEEDTTLVMVTNEVGMGLVPEYKLGRIFRDFAGWINQYLAKNSDEVYLVTCGIPLKIK</sequence>
<keyword evidence="4 7" id="KW-0418">Kinase</keyword>
<accession>A0ABS6EWI8</accession>
<dbReference type="EC" id="2.7.7.62" evidence="7"/>
<keyword evidence="8" id="KW-1185">Reference proteome</keyword>
<dbReference type="PANTHER" id="PTHR34848">
    <property type="match status" value="1"/>
</dbReference>
<evidence type="ECO:0000256" key="5">
    <source>
        <dbReference type="ARBA" id="ARBA00022840"/>
    </source>
</evidence>
<dbReference type="InterPro" id="IPR003203">
    <property type="entry name" value="CobU/CobP"/>
</dbReference>
<dbReference type="Pfam" id="PF02283">
    <property type="entry name" value="CobU"/>
    <property type="match status" value="1"/>
</dbReference>
<reference evidence="7 8" key="1">
    <citation type="submission" date="2021-06" db="EMBL/GenBank/DDBJ databases">
        <authorList>
            <person name="Sun Q."/>
            <person name="Li D."/>
        </authorList>
    </citation>
    <scope>NUCLEOTIDE SEQUENCE [LARGE SCALE GENOMIC DNA]</scope>
    <source>
        <strain evidence="7 8">MSJ-4</strain>
    </source>
</reference>